<accession>A0A848L583</accession>
<gene>
    <name evidence="2" type="ORF">HG543_03090</name>
</gene>
<dbReference type="EMBL" id="JABBJJ010000008">
    <property type="protein sequence ID" value="NMO13849.1"/>
    <property type="molecule type" value="Genomic_DNA"/>
</dbReference>
<feature type="compositionally biased region" description="Low complexity" evidence="1">
    <location>
        <begin position="1"/>
        <end position="21"/>
    </location>
</feature>
<protein>
    <submittedName>
        <fullName evidence="2">Uncharacterized protein</fullName>
    </submittedName>
</protein>
<dbReference type="RefSeq" id="WP_169343127.1">
    <property type="nucleotide sequence ID" value="NZ_JABBJJ010000008.1"/>
</dbReference>
<sequence length="159" mass="17166">MSDRPSMSGPVSHSTSPSSPSRVLEQRNLLGGMDLMPVLGRGGRKRGRSFHIASTGRIGFAAALALVVEHGRQKAKEIGVTSLSRCPRCGHVGPTEQDFGYRIMKSGRRPQSWCRGCRGLHLEPSEANTTVSAPAEGWLFPPESTTSTRPPRKGKRSST</sequence>
<evidence type="ECO:0000256" key="1">
    <source>
        <dbReference type="SAM" id="MobiDB-lite"/>
    </source>
</evidence>
<proteinExistence type="predicted"/>
<evidence type="ECO:0000313" key="2">
    <source>
        <dbReference type="EMBL" id="NMO13849.1"/>
    </source>
</evidence>
<organism evidence="2 3">
    <name type="scientific">Pyxidicoccus fallax</name>
    <dbReference type="NCBI Taxonomy" id="394095"/>
    <lineage>
        <taxon>Bacteria</taxon>
        <taxon>Pseudomonadati</taxon>
        <taxon>Myxococcota</taxon>
        <taxon>Myxococcia</taxon>
        <taxon>Myxococcales</taxon>
        <taxon>Cystobacterineae</taxon>
        <taxon>Myxococcaceae</taxon>
        <taxon>Pyxidicoccus</taxon>
    </lineage>
</organism>
<name>A0A848L583_9BACT</name>
<dbReference type="Proteomes" id="UP000518300">
    <property type="component" value="Unassembled WGS sequence"/>
</dbReference>
<feature type="region of interest" description="Disordered" evidence="1">
    <location>
        <begin position="1"/>
        <end position="22"/>
    </location>
</feature>
<feature type="compositionally biased region" description="Basic residues" evidence="1">
    <location>
        <begin position="150"/>
        <end position="159"/>
    </location>
</feature>
<feature type="region of interest" description="Disordered" evidence="1">
    <location>
        <begin position="125"/>
        <end position="159"/>
    </location>
</feature>
<reference evidence="2 3" key="1">
    <citation type="submission" date="2020-04" db="EMBL/GenBank/DDBJ databases">
        <title>Draft genome of Pyxidicoccus fallax type strain.</title>
        <authorList>
            <person name="Whitworth D.E."/>
        </authorList>
    </citation>
    <scope>NUCLEOTIDE SEQUENCE [LARGE SCALE GENOMIC DNA]</scope>
    <source>
        <strain evidence="2 3">DSM 14698</strain>
    </source>
</reference>
<evidence type="ECO:0000313" key="3">
    <source>
        <dbReference type="Proteomes" id="UP000518300"/>
    </source>
</evidence>
<dbReference type="AlphaFoldDB" id="A0A848L583"/>
<comment type="caution">
    <text evidence="2">The sequence shown here is derived from an EMBL/GenBank/DDBJ whole genome shotgun (WGS) entry which is preliminary data.</text>
</comment>
<keyword evidence="3" id="KW-1185">Reference proteome</keyword>